<organism evidence="1 2">
    <name type="scientific">Parapedobacter composti</name>
    <dbReference type="NCBI Taxonomy" id="623281"/>
    <lineage>
        <taxon>Bacteria</taxon>
        <taxon>Pseudomonadati</taxon>
        <taxon>Bacteroidota</taxon>
        <taxon>Sphingobacteriia</taxon>
        <taxon>Sphingobacteriales</taxon>
        <taxon>Sphingobacteriaceae</taxon>
        <taxon>Parapedobacter</taxon>
    </lineage>
</organism>
<name>A0A1I1IZS2_9SPHI</name>
<accession>A0A1I1IZS2</accession>
<evidence type="ECO:0000313" key="1">
    <source>
        <dbReference type="EMBL" id="SFC38720.1"/>
    </source>
</evidence>
<feature type="non-terminal residue" evidence="1">
    <location>
        <position position="1"/>
    </location>
</feature>
<gene>
    <name evidence="1" type="ORF">SAMN05421747_1101</name>
</gene>
<sequence>FEEGLERTVDWYLANEEWLQDVTSGHYQQYYTKQYGTQ</sequence>
<evidence type="ECO:0000313" key="2">
    <source>
        <dbReference type="Proteomes" id="UP000199577"/>
    </source>
</evidence>
<proteinExistence type="predicted"/>
<keyword evidence="2" id="KW-1185">Reference proteome</keyword>
<reference evidence="1 2" key="1">
    <citation type="submission" date="2016-10" db="EMBL/GenBank/DDBJ databases">
        <authorList>
            <person name="de Groot N.N."/>
        </authorList>
    </citation>
    <scope>NUCLEOTIDE SEQUENCE [LARGE SCALE GENOMIC DNA]</scope>
    <source>
        <strain evidence="1 2">DSM 22900</strain>
    </source>
</reference>
<dbReference type="EMBL" id="FOLL01000010">
    <property type="protein sequence ID" value="SFC38720.1"/>
    <property type="molecule type" value="Genomic_DNA"/>
</dbReference>
<dbReference type="Gene3D" id="3.90.25.10">
    <property type="entry name" value="UDP-galactose 4-epimerase, domain 1"/>
    <property type="match status" value="1"/>
</dbReference>
<dbReference type="AlphaFoldDB" id="A0A1I1IZS2"/>
<protein>
    <submittedName>
        <fullName evidence="1">dTDP-glucose 4,6-dehydratase</fullName>
    </submittedName>
</protein>
<dbReference type="Proteomes" id="UP000199577">
    <property type="component" value="Unassembled WGS sequence"/>
</dbReference>